<dbReference type="InterPro" id="IPR015378">
    <property type="entry name" value="Transposase-like_Mu_C"/>
</dbReference>
<protein>
    <recommendedName>
        <fullName evidence="1">Transposase-like Mu C-terminal domain-containing protein</fullName>
    </recommendedName>
</protein>
<feature type="domain" description="Transposase-like Mu C-terminal" evidence="1">
    <location>
        <begin position="80"/>
        <end position="148"/>
    </location>
</feature>
<reference evidence="2 3" key="1">
    <citation type="journal article" date="2015" name="Nat. Commun.">
        <title>Lucilia cuprina genome unlocks parasitic fly biology to underpin future interventions.</title>
        <authorList>
            <person name="Anstead C.A."/>
            <person name="Korhonen P.K."/>
            <person name="Young N.D."/>
            <person name="Hall R.S."/>
            <person name="Jex A.R."/>
            <person name="Murali S.C."/>
            <person name="Hughes D.S."/>
            <person name="Lee S.F."/>
            <person name="Perry T."/>
            <person name="Stroehlein A.J."/>
            <person name="Ansell B.R."/>
            <person name="Breugelmans B."/>
            <person name="Hofmann A."/>
            <person name="Qu J."/>
            <person name="Dugan S."/>
            <person name="Lee S.L."/>
            <person name="Chao H."/>
            <person name="Dinh H."/>
            <person name="Han Y."/>
            <person name="Doddapaneni H.V."/>
            <person name="Worley K.C."/>
            <person name="Muzny D.M."/>
            <person name="Ioannidis P."/>
            <person name="Waterhouse R.M."/>
            <person name="Zdobnov E.M."/>
            <person name="James P.J."/>
            <person name="Bagnall N.H."/>
            <person name="Kotze A.C."/>
            <person name="Gibbs R.A."/>
            <person name="Richards S."/>
            <person name="Batterham P."/>
            <person name="Gasser R.B."/>
        </authorList>
    </citation>
    <scope>NUCLEOTIDE SEQUENCE [LARGE SCALE GENOMIC DNA]</scope>
    <source>
        <strain evidence="2 3">LS</strain>
        <tissue evidence="2">Full body</tissue>
    </source>
</reference>
<dbReference type="EMBL" id="JRES01001336">
    <property type="protein sequence ID" value="KNC23561.1"/>
    <property type="molecule type" value="Genomic_DNA"/>
</dbReference>
<organism evidence="2 3">
    <name type="scientific">Lucilia cuprina</name>
    <name type="common">Green bottle fly</name>
    <name type="synonym">Australian sheep blowfly</name>
    <dbReference type="NCBI Taxonomy" id="7375"/>
    <lineage>
        <taxon>Eukaryota</taxon>
        <taxon>Metazoa</taxon>
        <taxon>Ecdysozoa</taxon>
        <taxon>Arthropoda</taxon>
        <taxon>Hexapoda</taxon>
        <taxon>Insecta</taxon>
        <taxon>Pterygota</taxon>
        <taxon>Neoptera</taxon>
        <taxon>Endopterygota</taxon>
        <taxon>Diptera</taxon>
        <taxon>Brachycera</taxon>
        <taxon>Muscomorpha</taxon>
        <taxon>Oestroidea</taxon>
        <taxon>Calliphoridae</taxon>
        <taxon>Luciliinae</taxon>
        <taxon>Lucilia</taxon>
    </lineage>
</organism>
<gene>
    <name evidence="2" type="ORF">FF38_07072</name>
</gene>
<dbReference type="SUPFAM" id="SSF50610">
    <property type="entry name" value="mu transposase, C-terminal domain"/>
    <property type="match status" value="1"/>
</dbReference>
<feature type="non-terminal residue" evidence="2">
    <location>
        <position position="1"/>
    </location>
</feature>
<evidence type="ECO:0000313" key="3">
    <source>
        <dbReference type="Proteomes" id="UP000037069"/>
    </source>
</evidence>
<dbReference type="Proteomes" id="UP000037069">
    <property type="component" value="Unassembled WGS sequence"/>
</dbReference>
<keyword evidence="3" id="KW-1185">Reference proteome</keyword>
<accession>A0A0L0BU66</accession>
<name>A0A0L0BU66_LUCCU</name>
<evidence type="ECO:0000259" key="1">
    <source>
        <dbReference type="Pfam" id="PF09299"/>
    </source>
</evidence>
<evidence type="ECO:0000313" key="2">
    <source>
        <dbReference type="EMBL" id="KNC23561.1"/>
    </source>
</evidence>
<proteinExistence type="predicted"/>
<feature type="non-terminal residue" evidence="2">
    <location>
        <position position="273"/>
    </location>
</feature>
<comment type="caution">
    <text evidence="2">The sequence shown here is derived from an EMBL/GenBank/DDBJ whole genome shotgun (WGS) entry which is preliminary data.</text>
</comment>
<dbReference type="Pfam" id="PF09299">
    <property type="entry name" value="Mu-transpos_C"/>
    <property type="match status" value="1"/>
</dbReference>
<dbReference type="AlphaFoldDB" id="A0A0L0BU66"/>
<sequence>FSGGSVADRGANPESEAVWTVDELQILLDLWVLTTWQTKPQSGLRLPDIPRRTLSPNQMYQALSVAAPQVPVGLSEADYIALMPMEWRTIQPYGINLHSLTYDSEMLHPFRGRTSGLSGAARGRWEVRYDPYNLRQIWVRDHHADRWITANWTLSTMTDQPLSREVLHAARANLASDDVRAASSIDLLKEEAKRAREENSPGTRASSCGRPGRVGFHLICGATHGRALNAGDVATVRRPLPYPTGHVDGSADVAAVGRGSRRVRRCASAVDGR</sequence>
<dbReference type="InterPro" id="IPR009004">
    <property type="entry name" value="Transposase_Mu_C"/>
</dbReference>